<name>A0ACC1SR80_9APHY</name>
<evidence type="ECO:0000313" key="2">
    <source>
        <dbReference type="Proteomes" id="UP001148662"/>
    </source>
</evidence>
<dbReference type="EMBL" id="JANHOG010001077">
    <property type="protein sequence ID" value="KAJ3544828.1"/>
    <property type="molecule type" value="Genomic_DNA"/>
</dbReference>
<keyword evidence="2" id="KW-1185">Reference proteome</keyword>
<dbReference type="Proteomes" id="UP001148662">
    <property type="component" value="Unassembled WGS sequence"/>
</dbReference>
<accession>A0ACC1SR80</accession>
<comment type="caution">
    <text evidence="1">The sequence shown here is derived from an EMBL/GenBank/DDBJ whole genome shotgun (WGS) entry which is preliminary data.</text>
</comment>
<evidence type="ECO:0000313" key="1">
    <source>
        <dbReference type="EMBL" id="KAJ3544828.1"/>
    </source>
</evidence>
<organism evidence="1 2">
    <name type="scientific">Phlebia brevispora</name>
    <dbReference type="NCBI Taxonomy" id="194682"/>
    <lineage>
        <taxon>Eukaryota</taxon>
        <taxon>Fungi</taxon>
        <taxon>Dikarya</taxon>
        <taxon>Basidiomycota</taxon>
        <taxon>Agaricomycotina</taxon>
        <taxon>Agaricomycetes</taxon>
        <taxon>Polyporales</taxon>
        <taxon>Meruliaceae</taxon>
        <taxon>Phlebia</taxon>
    </lineage>
</organism>
<proteinExistence type="predicted"/>
<gene>
    <name evidence="1" type="ORF">NM688_g5699</name>
</gene>
<protein>
    <submittedName>
        <fullName evidence="1">Uncharacterized protein</fullName>
    </submittedName>
</protein>
<sequence length="324" mass="35994">MSLQQSQQYAFRAQKSFGLVGGTPNYQPVEAFQGPDVPARTFRYSSDGRLFAYVIATGVRIYQAESAQLLQELSLPNIVELNFSPRGTYISTWERPVKVEEGAQHKNLRVFSVSTGEELVSFTQKSQEGWDLQYTISESHAVRLVAQEIQVFRPAEWSKGVVDKLKVEGATAVSLSPGLNPSLAVFGQPASVKIYNLLSLKGSPLGQKTFFKADRSTIKWNTIGTHVLILTQTDVDQANKSYYGETGGLYLISASGTFDCRVTLDKEGPVHDFEWSPNSKEFGVIYGYHAVRSASEDIARLRYGVLQLYLIQPARSFIGSGWVR</sequence>
<reference evidence="1" key="1">
    <citation type="submission" date="2022-07" db="EMBL/GenBank/DDBJ databases">
        <title>Genome Sequence of Phlebia brevispora.</title>
        <authorList>
            <person name="Buettner E."/>
        </authorList>
    </citation>
    <scope>NUCLEOTIDE SEQUENCE</scope>
    <source>
        <strain evidence="1">MPL23</strain>
    </source>
</reference>